<dbReference type="InterPro" id="IPR052195">
    <property type="entry name" value="Bact_Alkyl/Aryl-Sulfatase"/>
</dbReference>
<dbReference type="InterPro" id="IPR038536">
    <property type="entry name" value="Alkyl/aryl-sulf_dimr_sf"/>
</dbReference>
<dbReference type="CDD" id="cd07710">
    <property type="entry name" value="arylsulfatase_Sdsa1-like_MBL-fold"/>
    <property type="match status" value="1"/>
</dbReference>
<dbReference type="InterPro" id="IPR036527">
    <property type="entry name" value="SCP2_sterol-bd_dom_sf"/>
</dbReference>
<comment type="cofactor">
    <cofactor evidence="1">
        <name>Zn(2+)</name>
        <dbReference type="ChEBI" id="CHEBI:29105"/>
    </cofactor>
</comment>
<evidence type="ECO:0000256" key="1">
    <source>
        <dbReference type="ARBA" id="ARBA00001947"/>
    </source>
</evidence>
<dbReference type="GO" id="GO:0046983">
    <property type="term" value="F:protein dimerization activity"/>
    <property type="evidence" value="ECO:0007669"/>
    <property type="project" value="InterPro"/>
</dbReference>
<dbReference type="Gene3D" id="3.60.15.30">
    <property type="entry name" value="Metallo-beta-lactamase domain"/>
    <property type="match status" value="1"/>
</dbReference>
<gene>
    <name evidence="7" type="ORF">X797_002728</name>
</gene>
<proteinExistence type="inferred from homology"/>
<evidence type="ECO:0000256" key="3">
    <source>
        <dbReference type="ARBA" id="ARBA00022801"/>
    </source>
</evidence>
<protein>
    <submittedName>
        <fullName evidence="7">Alkyl sulfatase and metallo beta-lactamase domain protein</fullName>
    </submittedName>
</protein>
<evidence type="ECO:0000256" key="4">
    <source>
        <dbReference type="ARBA" id="ARBA00022833"/>
    </source>
</evidence>
<keyword evidence="4" id="KW-0862">Zinc</keyword>
<dbReference type="InterPro" id="IPR029228">
    <property type="entry name" value="Alkyl_sulf_dimr"/>
</dbReference>
<dbReference type="Gene3D" id="1.25.40.880">
    <property type="entry name" value="Alkyl sulfatase, dimerisation domain"/>
    <property type="match status" value="1"/>
</dbReference>
<dbReference type="SUPFAM" id="SSF55718">
    <property type="entry name" value="SCP-like"/>
    <property type="match status" value="1"/>
</dbReference>
<dbReference type="EMBL" id="JELW01000002">
    <property type="protein sequence ID" value="EXV05041.1"/>
    <property type="molecule type" value="Genomic_DNA"/>
</dbReference>
<dbReference type="PANTHER" id="PTHR43223">
    <property type="entry name" value="ALKYL/ARYL-SULFATASE"/>
    <property type="match status" value="1"/>
</dbReference>
<dbReference type="Proteomes" id="UP000030151">
    <property type="component" value="Unassembled WGS sequence"/>
</dbReference>
<dbReference type="Gene3D" id="3.30.1050.10">
    <property type="entry name" value="SCP2 sterol-binding domain"/>
    <property type="match status" value="1"/>
</dbReference>
<evidence type="ECO:0000256" key="5">
    <source>
        <dbReference type="ARBA" id="ARBA00033751"/>
    </source>
</evidence>
<keyword evidence="3" id="KW-0378">Hydrolase</keyword>
<dbReference type="GO" id="GO:0018741">
    <property type="term" value="F:linear primary-alkylsulfatase activity"/>
    <property type="evidence" value="ECO:0007669"/>
    <property type="project" value="InterPro"/>
</dbReference>
<dbReference type="InterPro" id="IPR029229">
    <property type="entry name" value="Alkyl_sulf_C"/>
</dbReference>
<keyword evidence="2" id="KW-0479">Metal-binding</keyword>
<dbReference type="InterPro" id="IPR036866">
    <property type="entry name" value="RibonucZ/Hydroxyglut_hydro"/>
</dbReference>
<dbReference type="OrthoDB" id="449487at2759"/>
<dbReference type="Pfam" id="PF14864">
    <property type="entry name" value="Alkyl_sulf_C"/>
    <property type="match status" value="1"/>
</dbReference>
<evidence type="ECO:0000313" key="8">
    <source>
        <dbReference type="Proteomes" id="UP000030151"/>
    </source>
</evidence>
<feature type="domain" description="Metallo-beta-lactamase" evidence="6">
    <location>
        <begin position="101"/>
        <end position="325"/>
    </location>
</feature>
<comment type="similarity">
    <text evidence="5">Belongs to the metallo-beta-lactamase superfamily. Type III sulfatase family.</text>
</comment>
<dbReference type="AlphaFoldDB" id="A0A0A1V608"/>
<reference evidence="7 8" key="1">
    <citation type="submission" date="2014-02" db="EMBL/GenBank/DDBJ databases">
        <title>The genome sequence of the entomopathogenic fungus Metarhizium robertsii ARSEF 2575.</title>
        <authorList>
            <person name="Giuliano Garisto Donzelli B."/>
            <person name="Roe B.A."/>
            <person name="Macmil S.L."/>
            <person name="Krasnoff S.B."/>
            <person name="Gibson D.M."/>
        </authorList>
    </citation>
    <scope>NUCLEOTIDE SEQUENCE [LARGE SCALE GENOMIC DNA]</scope>
    <source>
        <strain evidence="7 8">ARSEF 2575</strain>
    </source>
</reference>
<dbReference type="Pfam" id="PF14863">
    <property type="entry name" value="Alkyl_sulf_dimr"/>
    <property type="match status" value="1"/>
</dbReference>
<dbReference type="PANTHER" id="PTHR43223:SF1">
    <property type="entry name" value="ALKYL_ARYL-SULFATASE BDS1"/>
    <property type="match status" value="1"/>
</dbReference>
<dbReference type="GO" id="GO:0018909">
    <property type="term" value="P:dodecyl sulfate metabolic process"/>
    <property type="evidence" value="ECO:0007669"/>
    <property type="project" value="InterPro"/>
</dbReference>
<dbReference type="GO" id="GO:0046872">
    <property type="term" value="F:metal ion binding"/>
    <property type="evidence" value="ECO:0007669"/>
    <property type="project" value="UniProtKB-KW"/>
</dbReference>
<dbReference type="InterPro" id="IPR044097">
    <property type="entry name" value="Bds1/SdsA1_MBL-fold"/>
</dbReference>
<evidence type="ECO:0000256" key="2">
    <source>
        <dbReference type="ARBA" id="ARBA00022723"/>
    </source>
</evidence>
<sequence>MASKAAAGVIRAQNQRARQSLPFDDETDFQNATKGRIGTRQPNVITNAAGAVIWDNDSYKFLENEAPDTVHPSLWRQAQLCRLDGLFQVTEGIYQVRGLDLSNTTFVEGDEGLVIIDTLTCSETAAAALQLYQQHRGKHRRIRAIVYTHCHADHFGGVKGFVTEDQVHRDDIKIIAPEGFLEHAVSENVFAGTAMSRREGYMYGAALPRGPGAQVGAGLGQTAPTGGTLTLIAPNDTVRTTGEERIAAGVRMVFQMAPDTEAPAEMLVYLPQFRALCAAEDATHTLHNILTPRGAVVRDAHRWSRLLTETIDLFGGRADVVFASHHWPTWGQRSAVDFLASQRDLYGYLHDQTLRLLNRGLTGPEIAEAMALPPALEGAWAARGYYGSLSHNVKAIYQRYMGWFDGNPSHLWEHPPVDRARRYLKLAGGAGQVVDRAREALGEGDFRWAAEILNHVVFAEPEHAEARGLLADTYEQLGYGSENGPWRNFYMSGAAELRGGKFGAPTSTASGDVVGQLTPEMVFDSLAVRVDGPRAWGQRLAIDVVLVDAGERYRLWLSNGVLVYSAARPETSPDVTLSATRRQLCALVGLGRGPDALRAAGIEIDGDVSMLARLGGLLDPGDRNFNIVTP</sequence>
<dbReference type="FunFam" id="3.60.15.30:FF:000001">
    <property type="entry name" value="Alkyl/aryl-sulfatase BDS1"/>
    <property type="match status" value="1"/>
</dbReference>
<dbReference type="FunFam" id="1.25.40.880:FF:000001">
    <property type="entry name" value="SDS hydrolase SdsA1"/>
    <property type="match status" value="1"/>
</dbReference>
<name>A0A0A1V608_9HYPO</name>
<dbReference type="InterPro" id="IPR001279">
    <property type="entry name" value="Metallo-B-lactamas"/>
</dbReference>
<dbReference type="SUPFAM" id="SSF56281">
    <property type="entry name" value="Metallo-hydrolase/oxidoreductase"/>
    <property type="match status" value="1"/>
</dbReference>
<dbReference type="SMART" id="SM00849">
    <property type="entry name" value="Lactamase_B"/>
    <property type="match status" value="1"/>
</dbReference>
<comment type="caution">
    <text evidence="7">The sequence shown here is derived from an EMBL/GenBank/DDBJ whole genome shotgun (WGS) entry which is preliminary data.</text>
</comment>
<evidence type="ECO:0000313" key="7">
    <source>
        <dbReference type="EMBL" id="EXV05041.1"/>
    </source>
</evidence>
<dbReference type="Pfam" id="PF00753">
    <property type="entry name" value="Lactamase_B"/>
    <property type="match status" value="1"/>
</dbReference>
<dbReference type="HOGENOM" id="CLU_014655_1_0_1"/>
<evidence type="ECO:0000259" key="6">
    <source>
        <dbReference type="SMART" id="SM00849"/>
    </source>
</evidence>
<organism evidence="7 8">
    <name type="scientific">Metarhizium robertsii</name>
    <dbReference type="NCBI Taxonomy" id="568076"/>
    <lineage>
        <taxon>Eukaryota</taxon>
        <taxon>Fungi</taxon>
        <taxon>Dikarya</taxon>
        <taxon>Ascomycota</taxon>
        <taxon>Pezizomycotina</taxon>
        <taxon>Sordariomycetes</taxon>
        <taxon>Hypocreomycetidae</taxon>
        <taxon>Hypocreales</taxon>
        <taxon>Clavicipitaceae</taxon>
        <taxon>Metarhizium</taxon>
    </lineage>
</organism>
<accession>A0A0A1V608</accession>